<dbReference type="InterPro" id="IPR000073">
    <property type="entry name" value="AB_hydrolase_1"/>
</dbReference>
<dbReference type="EMBL" id="PDJF01000001">
    <property type="protein sequence ID" value="PFG27181.1"/>
    <property type="molecule type" value="Genomic_DNA"/>
</dbReference>
<dbReference type="STRING" id="1724.GCA_001044175_00351"/>
<dbReference type="PRINTS" id="PR00793">
    <property type="entry name" value="PROAMNOPTASE"/>
</dbReference>
<name>A0A2A9DLC6_9CORY</name>
<accession>A0A2A9DLC6</accession>
<sequence length="421" mass="46530">MTSLPAVTFTKKYQLGSLFYREVHITQPVRPGGADGPVGTELSVASRIVSRKGGEDLPYLLFLQGGPGMEAPRPFHDPSQPSWLPVALERYQVVFMDQRGTGESSPIDSRILDQGTAAEVAEYLTHFRADAIVRDAEALRTFLGVEQWALLGQSFGGFTSAHYCMSHPQSLSAVFFTGGLPALGHSVEDVYRRTLAAVDVEADRYFTRFPFHRSVWDDLLLQAMKGDIVLPTGEVVSVSRLKSLGMLLGSTHGWQRLHGLLDQDMGSDRFLYDLADALPYSPRNPLYGVLHESCWADGQATSWAASRVSEKPVMTAEHVDPAWFNTVPGWKPWKKVAGILANHPWPQLYDADLLRASQVPGAAAIYVDDIFVPLETSLATSRLMPRVKNWVTSEYAHDGLRVSGGKVLARLFELFDGTRAR</sequence>
<dbReference type="SUPFAM" id="SSF53474">
    <property type="entry name" value="alpha/beta-Hydrolases"/>
    <property type="match status" value="1"/>
</dbReference>
<evidence type="ECO:0000313" key="4">
    <source>
        <dbReference type="EMBL" id="PFG27181.1"/>
    </source>
</evidence>
<proteinExistence type="inferred from homology"/>
<dbReference type="GO" id="GO:0004177">
    <property type="term" value="F:aminopeptidase activity"/>
    <property type="evidence" value="ECO:0007669"/>
    <property type="project" value="UniProtKB-KW"/>
</dbReference>
<dbReference type="PANTHER" id="PTHR43248:SF2">
    <property type="entry name" value="PROLYL AMINOPEPTIDASE"/>
    <property type="match status" value="1"/>
</dbReference>
<evidence type="ECO:0000259" key="3">
    <source>
        <dbReference type="Pfam" id="PF00561"/>
    </source>
</evidence>
<reference evidence="4 5" key="1">
    <citation type="submission" date="2017-10" db="EMBL/GenBank/DDBJ databases">
        <title>Sequencing the genomes of 1000 actinobacteria strains.</title>
        <authorList>
            <person name="Klenk H.-P."/>
        </authorList>
    </citation>
    <scope>NUCLEOTIDE SEQUENCE [LARGE SCALE GENOMIC DNA]</scope>
    <source>
        <strain evidence="4 5">DSM 20688</strain>
    </source>
</reference>
<dbReference type="Gene3D" id="3.40.50.1820">
    <property type="entry name" value="alpha/beta hydrolase"/>
    <property type="match status" value="1"/>
</dbReference>
<dbReference type="OrthoDB" id="9796770at2"/>
<evidence type="ECO:0000256" key="2">
    <source>
        <dbReference type="ARBA" id="ARBA00022801"/>
    </source>
</evidence>
<gene>
    <name evidence="4" type="ORF">ATK06_0231</name>
</gene>
<evidence type="ECO:0000313" key="5">
    <source>
        <dbReference type="Proteomes" id="UP000221653"/>
    </source>
</evidence>
<keyword evidence="4" id="KW-0031">Aminopeptidase</keyword>
<comment type="caution">
    <text evidence="4">The sequence shown here is derived from an EMBL/GenBank/DDBJ whole genome shotgun (WGS) entry which is preliminary data.</text>
</comment>
<dbReference type="PANTHER" id="PTHR43248">
    <property type="entry name" value="2-SUCCINYL-6-HYDROXY-2,4-CYCLOHEXADIENE-1-CARBOXYLATE SYNTHASE"/>
    <property type="match status" value="1"/>
</dbReference>
<dbReference type="InterPro" id="IPR051601">
    <property type="entry name" value="Serine_prot/Carboxylest_S33"/>
</dbReference>
<dbReference type="AlphaFoldDB" id="A0A2A9DLC6"/>
<dbReference type="GO" id="GO:0006508">
    <property type="term" value="P:proteolysis"/>
    <property type="evidence" value="ECO:0007669"/>
    <property type="project" value="InterPro"/>
</dbReference>
<dbReference type="RefSeq" id="WP_098388698.1">
    <property type="nucleotide sequence ID" value="NZ_LS483464.1"/>
</dbReference>
<keyword evidence="5" id="KW-1185">Reference proteome</keyword>
<dbReference type="Proteomes" id="UP000221653">
    <property type="component" value="Unassembled WGS sequence"/>
</dbReference>
<dbReference type="InterPro" id="IPR002410">
    <property type="entry name" value="Peptidase_S33"/>
</dbReference>
<keyword evidence="2" id="KW-0378">Hydrolase</keyword>
<feature type="domain" description="AB hydrolase-1" evidence="3">
    <location>
        <begin position="59"/>
        <end position="205"/>
    </location>
</feature>
<evidence type="ECO:0000256" key="1">
    <source>
        <dbReference type="ARBA" id="ARBA00010088"/>
    </source>
</evidence>
<comment type="similarity">
    <text evidence="1">Belongs to the peptidase S33 family.</text>
</comment>
<protein>
    <submittedName>
        <fullName evidence="4">Prolyl aminopeptidase 2</fullName>
    </submittedName>
</protein>
<dbReference type="InterPro" id="IPR029058">
    <property type="entry name" value="AB_hydrolase_fold"/>
</dbReference>
<organism evidence="4 5">
    <name type="scientific">Corynebacterium renale</name>
    <dbReference type="NCBI Taxonomy" id="1724"/>
    <lineage>
        <taxon>Bacteria</taxon>
        <taxon>Bacillati</taxon>
        <taxon>Actinomycetota</taxon>
        <taxon>Actinomycetes</taxon>
        <taxon>Mycobacteriales</taxon>
        <taxon>Corynebacteriaceae</taxon>
        <taxon>Corynebacterium</taxon>
    </lineage>
</organism>
<dbReference type="Pfam" id="PF00561">
    <property type="entry name" value="Abhydrolase_1"/>
    <property type="match status" value="1"/>
</dbReference>
<keyword evidence="4" id="KW-0645">Protease</keyword>